<dbReference type="Proteomes" id="UP000037505">
    <property type="component" value="Unassembled WGS sequence"/>
</dbReference>
<evidence type="ECO:0000256" key="4">
    <source>
        <dbReference type="ARBA" id="ARBA00023136"/>
    </source>
</evidence>
<dbReference type="SUPFAM" id="SSF103473">
    <property type="entry name" value="MFS general substrate transporter"/>
    <property type="match status" value="1"/>
</dbReference>
<accession>A0A0L1J5F1</accession>
<feature type="transmembrane region" description="Helical" evidence="5">
    <location>
        <begin position="461"/>
        <end position="479"/>
    </location>
</feature>
<dbReference type="RefSeq" id="XP_015407877.1">
    <property type="nucleotide sequence ID" value="XM_015549468.1"/>
</dbReference>
<organism evidence="7 8">
    <name type="scientific">Aspergillus nomiae NRRL (strain ATCC 15546 / NRRL 13137 / CBS 260.88 / M93)</name>
    <dbReference type="NCBI Taxonomy" id="1509407"/>
    <lineage>
        <taxon>Eukaryota</taxon>
        <taxon>Fungi</taxon>
        <taxon>Dikarya</taxon>
        <taxon>Ascomycota</taxon>
        <taxon>Pezizomycotina</taxon>
        <taxon>Eurotiomycetes</taxon>
        <taxon>Eurotiomycetidae</taxon>
        <taxon>Eurotiales</taxon>
        <taxon>Aspergillaceae</taxon>
        <taxon>Aspergillus</taxon>
        <taxon>Aspergillus subgen. Circumdati</taxon>
    </lineage>
</organism>
<feature type="transmembrane region" description="Helical" evidence="5">
    <location>
        <begin position="375"/>
        <end position="401"/>
    </location>
</feature>
<feature type="domain" description="Major facilitator superfamily (MFS) profile" evidence="6">
    <location>
        <begin position="34"/>
        <end position="484"/>
    </location>
</feature>
<feature type="transmembrane region" description="Helical" evidence="5">
    <location>
        <begin position="31"/>
        <end position="57"/>
    </location>
</feature>
<reference evidence="7 8" key="1">
    <citation type="submission" date="2014-06" db="EMBL/GenBank/DDBJ databases">
        <title>The Genome of the Aflatoxigenic Filamentous Fungus Aspergillus nomius.</title>
        <authorList>
            <person name="Moore M.G."/>
            <person name="Shannon B.M."/>
            <person name="Brian M.M."/>
        </authorList>
    </citation>
    <scope>NUCLEOTIDE SEQUENCE [LARGE SCALE GENOMIC DNA]</scope>
    <source>
        <strain evidence="7 8">NRRL 13137</strain>
    </source>
</reference>
<evidence type="ECO:0000256" key="3">
    <source>
        <dbReference type="ARBA" id="ARBA00022989"/>
    </source>
</evidence>
<evidence type="ECO:0000313" key="8">
    <source>
        <dbReference type="Proteomes" id="UP000037505"/>
    </source>
</evidence>
<dbReference type="FunFam" id="1.20.1720.10:FF:000012">
    <property type="entry name" value="MFS toxin efflux pump (AflT)"/>
    <property type="match status" value="1"/>
</dbReference>
<dbReference type="CDD" id="cd17502">
    <property type="entry name" value="MFS_Azr1_MDR_like"/>
    <property type="match status" value="1"/>
</dbReference>
<evidence type="ECO:0000256" key="2">
    <source>
        <dbReference type="ARBA" id="ARBA00022692"/>
    </source>
</evidence>
<evidence type="ECO:0000259" key="6">
    <source>
        <dbReference type="PROSITE" id="PS50850"/>
    </source>
</evidence>
<feature type="transmembrane region" description="Helical" evidence="5">
    <location>
        <begin position="260"/>
        <end position="276"/>
    </location>
</feature>
<keyword evidence="8" id="KW-1185">Reference proteome</keyword>
<comment type="subcellular location">
    <subcellularLocation>
        <location evidence="1">Membrane</location>
        <topology evidence="1">Multi-pass membrane protein</topology>
    </subcellularLocation>
</comment>
<dbReference type="AlphaFoldDB" id="A0A0L1J5F1"/>
<dbReference type="Gene3D" id="1.20.1250.20">
    <property type="entry name" value="MFS general substrate transporter like domains"/>
    <property type="match status" value="1"/>
</dbReference>
<proteinExistence type="predicted"/>
<keyword evidence="3 5" id="KW-1133">Transmembrane helix</keyword>
<evidence type="ECO:0000256" key="5">
    <source>
        <dbReference type="SAM" id="Phobius"/>
    </source>
</evidence>
<dbReference type="GO" id="GO:0005886">
    <property type="term" value="C:plasma membrane"/>
    <property type="evidence" value="ECO:0007669"/>
    <property type="project" value="TreeGrafter"/>
</dbReference>
<sequence>MAVVEKSDLEGSTEKPDTEVREIEYPGITKVIVIILALYLAIFLVALDQTIIGVAIPKITDQFKSIEDIAWYGSAYFLTSTALQPSYGRIYKIFSVKWGFLIAVLIFEIGSLICAVAPSSTVLIVGRAVAGIGVAGIFSGALVIISMTVPLPKRPLVFGMFGMVWGVASIAGPLLGGAFTDGVSWRWCFYVNLPIGGLSVAVIIFILRVPSKSEFSGTPVLDRIKQLDLIGASLLIPAIVCLLLALQWGGNKYPWNSSRVIGLFVGFGLMIIIFAFSQIKLGDRATLPPGILKQRSVLSATMFALFFGGGFFLLVYYVPIFFQSVKGSSAMKSGIQLLPMMLATVVSSVLVAIGIGLVTTYSVDIATGKWIGYQILVGAGVGAGFQIPMTATLGGALFIAVGQSVFQNGLIDGIREYAPTVDPRAIVGAGATEMRHVLAALGQLDQLDAVIRAYMSGLRDAYRVSLALALVALVASCFLEWKSVKKTGQDGKNDVAVPAL</sequence>
<protein>
    <submittedName>
        <fullName evidence="7">Putative MFS toxin efflux pump (AflT)</fullName>
    </submittedName>
</protein>
<feature type="transmembrane region" description="Helical" evidence="5">
    <location>
        <begin position="227"/>
        <end position="248"/>
    </location>
</feature>
<dbReference type="PANTHER" id="PTHR23501:SF198">
    <property type="entry name" value="AZOLE RESISTANCE PROTEIN 1-RELATED"/>
    <property type="match status" value="1"/>
</dbReference>
<feature type="transmembrane region" description="Helical" evidence="5">
    <location>
        <begin position="69"/>
        <end position="87"/>
    </location>
</feature>
<dbReference type="Pfam" id="PF07690">
    <property type="entry name" value="MFS_1"/>
    <property type="match status" value="1"/>
</dbReference>
<dbReference type="InterPro" id="IPR011701">
    <property type="entry name" value="MFS"/>
</dbReference>
<dbReference type="PRINTS" id="PR01036">
    <property type="entry name" value="TCRTETB"/>
</dbReference>
<feature type="transmembrane region" description="Helical" evidence="5">
    <location>
        <begin position="156"/>
        <end position="175"/>
    </location>
</feature>
<dbReference type="PANTHER" id="PTHR23501">
    <property type="entry name" value="MAJOR FACILITATOR SUPERFAMILY"/>
    <property type="match status" value="1"/>
</dbReference>
<dbReference type="PROSITE" id="PS50850">
    <property type="entry name" value="MFS"/>
    <property type="match status" value="1"/>
</dbReference>
<evidence type="ECO:0000256" key="1">
    <source>
        <dbReference type="ARBA" id="ARBA00004141"/>
    </source>
</evidence>
<dbReference type="OrthoDB" id="10021397at2759"/>
<evidence type="ECO:0000313" key="7">
    <source>
        <dbReference type="EMBL" id="KNG86954.1"/>
    </source>
</evidence>
<dbReference type="InterPro" id="IPR020846">
    <property type="entry name" value="MFS_dom"/>
</dbReference>
<feature type="transmembrane region" description="Helical" evidence="5">
    <location>
        <begin position="187"/>
        <end position="207"/>
    </location>
</feature>
<name>A0A0L1J5F1_ASPN3</name>
<keyword evidence="2 5" id="KW-0812">Transmembrane</keyword>
<dbReference type="InterPro" id="IPR036259">
    <property type="entry name" value="MFS_trans_sf"/>
</dbReference>
<feature type="transmembrane region" description="Helical" evidence="5">
    <location>
        <begin position="297"/>
        <end position="318"/>
    </location>
</feature>
<dbReference type="EMBL" id="JNOM01000097">
    <property type="protein sequence ID" value="KNG86954.1"/>
    <property type="molecule type" value="Genomic_DNA"/>
</dbReference>
<dbReference type="GO" id="GO:0022857">
    <property type="term" value="F:transmembrane transporter activity"/>
    <property type="evidence" value="ECO:0007669"/>
    <property type="project" value="InterPro"/>
</dbReference>
<dbReference type="GeneID" id="26806015"/>
<gene>
    <name evidence="7" type="ORF">ANOM_004211</name>
</gene>
<feature type="transmembrane region" description="Helical" evidence="5">
    <location>
        <begin position="338"/>
        <end position="363"/>
    </location>
</feature>
<feature type="transmembrane region" description="Helical" evidence="5">
    <location>
        <begin position="124"/>
        <end position="144"/>
    </location>
</feature>
<feature type="transmembrane region" description="Helical" evidence="5">
    <location>
        <begin position="99"/>
        <end position="118"/>
    </location>
</feature>
<comment type="caution">
    <text evidence="7">The sequence shown here is derived from an EMBL/GenBank/DDBJ whole genome shotgun (WGS) entry which is preliminary data.</text>
</comment>
<keyword evidence="4 5" id="KW-0472">Membrane</keyword>